<evidence type="ECO:0000256" key="1">
    <source>
        <dbReference type="ARBA" id="ARBA00022801"/>
    </source>
</evidence>
<evidence type="ECO:0000313" key="4">
    <source>
        <dbReference type="EMBL" id="KAG7394171.1"/>
    </source>
</evidence>
<dbReference type="Pfam" id="PF09250">
    <property type="entry name" value="Prim-Pol"/>
    <property type="match status" value="1"/>
</dbReference>
<sequence>MLAHAKFQSRADKKRTKVTLPYAKVVPELTGLRLVLIPLYNKQPISQQWHKITQTPPLDAFKGYNIGILTGAISGITVLDIDRKEGGVQMWNSLSSAFPEIVTPTARTGSNGLHMYFRYNKKLHSFSRYSVRGKQIGWDLLNNDRQCVAPPSISLSTNRKYKWVVSPSEAAFAPMPSWLENYLLSANSFHSSKISDETDFSNVLDSPTLDYSNVAAQQPPPQKFMNNDTILDINPTSEQLNKNLMEFDYDWDDVSPQSVISRVPLMEYNDFDHFETFNHQPVTLGIQSRMVNPYYMLELLSCMTFDLIICSNSFTFTLIVDASTELNAPLRFLVFKAINLACLAFVLYVNTNSDTYKSLNVTIEYLAVNAVIYEYPILVVIKYLMIRIVSGFVMAFAPTGIYYNLIDKYTTEQLVANVLFVTSGYTFTYSYYLTAILLHFSVAIGLTVLTDSTTSSNARSRVIAKSAIIYFCRSSFGVVVGPVGYIWTNVALYLSVIVTRHRYDLVDVHWMATYIVMIVGVIVIYPLIAIQIKFIWKNKYRRYIEYKQL</sequence>
<reference evidence="4" key="1">
    <citation type="submission" date="2021-02" db="EMBL/GenBank/DDBJ databases">
        <authorList>
            <person name="Palmer J.M."/>
        </authorList>
    </citation>
    <scope>NUCLEOTIDE SEQUENCE</scope>
    <source>
        <strain evidence="4">SCRP23</strain>
    </source>
</reference>
<protein>
    <recommendedName>
        <fullName evidence="3">DNA primase/polymerase bifunctional N-terminal domain-containing protein</fullName>
    </recommendedName>
</protein>
<dbReference type="PANTHER" id="PTHR35372:SF2">
    <property type="entry name" value="SF3 HELICASE DOMAIN-CONTAINING PROTEIN"/>
    <property type="match status" value="1"/>
</dbReference>
<evidence type="ECO:0000313" key="5">
    <source>
        <dbReference type="Proteomes" id="UP000693981"/>
    </source>
</evidence>
<dbReference type="GO" id="GO:0016787">
    <property type="term" value="F:hydrolase activity"/>
    <property type="evidence" value="ECO:0007669"/>
    <property type="project" value="UniProtKB-KW"/>
</dbReference>
<accession>A0A8T1WLV6</accession>
<name>A0A8T1WLV6_9STRA</name>
<feature type="transmembrane region" description="Helical" evidence="2">
    <location>
        <begin position="388"/>
        <end position="406"/>
    </location>
</feature>
<dbReference type="InterPro" id="IPR051620">
    <property type="entry name" value="ORF904-like_C"/>
</dbReference>
<dbReference type="AlphaFoldDB" id="A0A8T1WLV6"/>
<dbReference type="CDD" id="cd04859">
    <property type="entry name" value="Prim_Pol"/>
    <property type="match status" value="1"/>
</dbReference>
<keyword evidence="1" id="KW-0378">Hydrolase</keyword>
<comment type="caution">
    <text evidence="4">The sequence shown here is derived from an EMBL/GenBank/DDBJ whole genome shotgun (WGS) entry which is preliminary data.</text>
</comment>
<dbReference type="SMART" id="SM00943">
    <property type="entry name" value="Prim-Pol"/>
    <property type="match status" value="1"/>
</dbReference>
<dbReference type="InterPro" id="IPR015330">
    <property type="entry name" value="DNA_primase/pol_bifunc_N"/>
</dbReference>
<dbReference type="Proteomes" id="UP000693981">
    <property type="component" value="Unassembled WGS sequence"/>
</dbReference>
<keyword evidence="2" id="KW-1133">Transmembrane helix</keyword>
<evidence type="ECO:0000259" key="3">
    <source>
        <dbReference type="SMART" id="SM00943"/>
    </source>
</evidence>
<keyword evidence="2" id="KW-0472">Membrane</keyword>
<feature type="transmembrane region" description="Helical" evidence="2">
    <location>
        <begin position="470"/>
        <end position="488"/>
    </location>
</feature>
<evidence type="ECO:0000256" key="2">
    <source>
        <dbReference type="SAM" id="Phobius"/>
    </source>
</evidence>
<feature type="transmembrane region" description="Helical" evidence="2">
    <location>
        <begin position="332"/>
        <end position="350"/>
    </location>
</feature>
<feature type="transmembrane region" description="Helical" evidence="2">
    <location>
        <begin position="294"/>
        <end position="320"/>
    </location>
</feature>
<dbReference type="PANTHER" id="PTHR35372">
    <property type="entry name" value="ATP BINDING PROTEIN-RELATED"/>
    <property type="match status" value="1"/>
</dbReference>
<gene>
    <name evidence="4" type="ORF">PHYBOEH_005565</name>
</gene>
<feature type="domain" description="DNA primase/polymerase bifunctional N-terminal" evidence="3">
    <location>
        <begin position="23"/>
        <end position="179"/>
    </location>
</feature>
<keyword evidence="2" id="KW-0812">Transmembrane</keyword>
<organism evidence="4 5">
    <name type="scientific">Phytophthora boehmeriae</name>
    <dbReference type="NCBI Taxonomy" id="109152"/>
    <lineage>
        <taxon>Eukaryota</taxon>
        <taxon>Sar</taxon>
        <taxon>Stramenopiles</taxon>
        <taxon>Oomycota</taxon>
        <taxon>Peronosporomycetes</taxon>
        <taxon>Peronosporales</taxon>
        <taxon>Peronosporaceae</taxon>
        <taxon>Phytophthora</taxon>
    </lineage>
</organism>
<feature type="transmembrane region" description="Helical" evidence="2">
    <location>
        <begin position="508"/>
        <end position="532"/>
    </location>
</feature>
<proteinExistence type="predicted"/>
<keyword evidence="5" id="KW-1185">Reference proteome</keyword>
<feature type="transmembrane region" description="Helical" evidence="2">
    <location>
        <begin position="429"/>
        <end position="449"/>
    </location>
</feature>
<feature type="transmembrane region" description="Helical" evidence="2">
    <location>
        <begin position="362"/>
        <end position="381"/>
    </location>
</feature>
<dbReference type="EMBL" id="JAGDFL010000292">
    <property type="protein sequence ID" value="KAG7394171.1"/>
    <property type="molecule type" value="Genomic_DNA"/>
</dbReference>
<dbReference type="OrthoDB" id="10673758at2759"/>